<evidence type="ECO:0000259" key="8">
    <source>
        <dbReference type="Pfam" id="PF20684"/>
    </source>
</evidence>
<feature type="compositionally biased region" description="Polar residues" evidence="6">
    <location>
        <begin position="372"/>
        <end position="383"/>
    </location>
</feature>
<dbReference type="InterPro" id="IPR052337">
    <property type="entry name" value="SAT4-like"/>
</dbReference>
<organism evidence="9 10">
    <name type="scientific">Neodothiora populina</name>
    <dbReference type="NCBI Taxonomy" id="2781224"/>
    <lineage>
        <taxon>Eukaryota</taxon>
        <taxon>Fungi</taxon>
        <taxon>Dikarya</taxon>
        <taxon>Ascomycota</taxon>
        <taxon>Pezizomycotina</taxon>
        <taxon>Dothideomycetes</taxon>
        <taxon>Dothideomycetidae</taxon>
        <taxon>Dothideales</taxon>
        <taxon>Dothioraceae</taxon>
        <taxon>Neodothiora</taxon>
    </lineage>
</organism>
<evidence type="ECO:0000256" key="4">
    <source>
        <dbReference type="ARBA" id="ARBA00023136"/>
    </source>
</evidence>
<dbReference type="EMBL" id="JBFMKM010000005">
    <property type="protein sequence ID" value="KAL1305799.1"/>
    <property type="molecule type" value="Genomic_DNA"/>
</dbReference>
<evidence type="ECO:0000313" key="10">
    <source>
        <dbReference type="Proteomes" id="UP001562354"/>
    </source>
</evidence>
<dbReference type="RefSeq" id="XP_069202072.1">
    <property type="nucleotide sequence ID" value="XM_069343517.1"/>
</dbReference>
<dbReference type="InterPro" id="IPR049326">
    <property type="entry name" value="Rhodopsin_dom_fungi"/>
</dbReference>
<feature type="transmembrane region" description="Helical" evidence="7">
    <location>
        <begin position="174"/>
        <end position="196"/>
    </location>
</feature>
<evidence type="ECO:0000256" key="6">
    <source>
        <dbReference type="SAM" id="MobiDB-lite"/>
    </source>
</evidence>
<feature type="transmembrane region" description="Helical" evidence="7">
    <location>
        <begin position="208"/>
        <end position="231"/>
    </location>
</feature>
<sequence>MSSPTPTIEQLKSVPMAISASVFLIASWIVVALRIYVRAYMIRSFGWDDWLMVVTQLLFTIMCALILVICSTEINYGITGEAATVIATSMVTIFGIYIITTLFLKLTLCLFFLRVLHTRQQRTLIIITAAISVLISLVWFFIAIFQCGNPSLYLVHQLEHKCLDFGTVLAPMNYIHGIANAISDWIFAIVPILVVLRTQMTPRARASVIAILALGAAGSICSVIRLAYVHVLHVRVDQLFTAAPMYAIVSLIELGFGIVAACLATLRPLFGQWIEKASTYVGGMSSGAGRRSRKAAAGTSTSRTGGGNGTRASDHGIVMERTIRVGYESEQGKELKTLPSSSVHGIGFIRTSNEDATPPPTPTTQKPAMMQSARTTRSYTTQKETWDPTRDAEKEFVVSIHGFVAAVNRDGSTTPAARGHASPTAARFHSHVHSHSHSNSRSLRSDDVTARALVESDSSDVGSRRQSGSQRGSARDRSRTGSTSSGDSLLIVQEHV</sequence>
<feature type="region of interest" description="Disordered" evidence="6">
    <location>
        <begin position="284"/>
        <end position="313"/>
    </location>
</feature>
<feature type="region of interest" description="Disordered" evidence="6">
    <location>
        <begin position="350"/>
        <end position="388"/>
    </location>
</feature>
<comment type="subcellular location">
    <subcellularLocation>
        <location evidence="1">Membrane</location>
        <topology evidence="1">Multi-pass membrane protein</topology>
    </subcellularLocation>
</comment>
<evidence type="ECO:0000256" key="7">
    <source>
        <dbReference type="SAM" id="Phobius"/>
    </source>
</evidence>
<proteinExistence type="inferred from homology"/>
<evidence type="ECO:0000256" key="3">
    <source>
        <dbReference type="ARBA" id="ARBA00022989"/>
    </source>
</evidence>
<evidence type="ECO:0000256" key="1">
    <source>
        <dbReference type="ARBA" id="ARBA00004141"/>
    </source>
</evidence>
<accession>A0ABR3PI58</accession>
<dbReference type="PANTHER" id="PTHR33048:SF96">
    <property type="entry name" value="INTEGRAL MEMBRANE PROTEIN"/>
    <property type="match status" value="1"/>
</dbReference>
<reference evidence="9 10" key="1">
    <citation type="submission" date="2024-07" db="EMBL/GenBank/DDBJ databases">
        <title>Draft sequence of the Neodothiora populina.</title>
        <authorList>
            <person name="Drown D.D."/>
            <person name="Schuette U.S."/>
            <person name="Buechlein A.B."/>
            <person name="Rusch D.R."/>
            <person name="Winton L.W."/>
            <person name="Adams G.A."/>
        </authorList>
    </citation>
    <scope>NUCLEOTIDE SEQUENCE [LARGE SCALE GENOMIC DNA]</scope>
    <source>
        <strain evidence="9 10">CPC 39397</strain>
    </source>
</reference>
<comment type="caution">
    <text evidence="9">The sequence shown here is derived from an EMBL/GenBank/DDBJ whole genome shotgun (WGS) entry which is preliminary data.</text>
</comment>
<evidence type="ECO:0000313" key="9">
    <source>
        <dbReference type="EMBL" id="KAL1305799.1"/>
    </source>
</evidence>
<dbReference type="GeneID" id="95977662"/>
<dbReference type="Pfam" id="PF20684">
    <property type="entry name" value="Fung_rhodopsin"/>
    <property type="match status" value="1"/>
</dbReference>
<feature type="transmembrane region" description="Helical" evidence="7">
    <location>
        <begin position="125"/>
        <end position="145"/>
    </location>
</feature>
<dbReference type="PANTHER" id="PTHR33048">
    <property type="entry name" value="PTH11-LIKE INTEGRAL MEMBRANE PROTEIN (AFU_ORTHOLOGUE AFUA_5G11245)"/>
    <property type="match status" value="1"/>
</dbReference>
<evidence type="ECO:0000256" key="2">
    <source>
        <dbReference type="ARBA" id="ARBA00022692"/>
    </source>
</evidence>
<feature type="domain" description="Rhodopsin" evidence="8">
    <location>
        <begin position="33"/>
        <end position="270"/>
    </location>
</feature>
<feature type="transmembrane region" description="Helical" evidence="7">
    <location>
        <begin position="243"/>
        <end position="266"/>
    </location>
</feature>
<keyword evidence="2 7" id="KW-0812">Transmembrane</keyword>
<protein>
    <recommendedName>
        <fullName evidence="8">Rhodopsin domain-containing protein</fullName>
    </recommendedName>
</protein>
<feature type="transmembrane region" description="Helical" evidence="7">
    <location>
        <begin position="89"/>
        <end position="113"/>
    </location>
</feature>
<feature type="compositionally biased region" description="Basic residues" evidence="6">
    <location>
        <begin position="428"/>
        <end position="438"/>
    </location>
</feature>
<gene>
    <name evidence="9" type="ORF">AAFC00_003962</name>
</gene>
<name>A0ABR3PI58_9PEZI</name>
<comment type="similarity">
    <text evidence="5">Belongs to the SAT4 family.</text>
</comment>
<feature type="region of interest" description="Disordered" evidence="6">
    <location>
        <begin position="410"/>
        <end position="496"/>
    </location>
</feature>
<feature type="compositionally biased region" description="Low complexity" evidence="6">
    <location>
        <begin position="459"/>
        <end position="472"/>
    </location>
</feature>
<dbReference type="Proteomes" id="UP001562354">
    <property type="component" value="Unassembled WGS sequence"/>
</dbReference>
<evidence type="ECO:0000256" key="5">
    <source>
        <dbReference type="ARBA" id="ARBA00038359"/>
    </source>
</evidence>
<feature type="transmembrane region" description="Helical" evidence="7">
    <location>
        <begin position="16"/>
        <end position="37"/>
    </location>
</feature>
<feature type="transmembrane region" description="Helical" evidence="7">
    <location>
        <begin position="49"/>
        <end position="69"/>
    </location>
</feature>
<keyword evidence="10" id="KW-1185">Reference proteome</keyword>
<keyword evidence="3 7" id="KW-1133">Transmembrane helix</keyword>
<keyword evidence="4 7" id="KW-0472">Membrane</keyword>